<feature type="region of interest" description="Disordered" evidence="1">
    <location>
        <begin position="1"/>
        <end position="51"/>
    </location>
</feature>
<evidence type="ECO:0000256" key="1">
    <source>
        <dbReference type="SAM" id="MobiDB-lite"/>
    </source>
</evidence>
<sequence>MSERGRGRGRGKRSPVVDTPTEPTDDTDYQLGDKPGAYGRATGDDNGDNDNNVLQLAQYMDAMSAGESPAIRSTLRSVSVTSNGSGGDVEALINAKPLMPLIDMKWTKQLAKRPALSGTAGRQMGVIANHFRLTLKTLSVYHYDIEIRRAVRTGDKFVTINGPQEK</sequence>
<dbReference type="AlphaFoldDB" id="A0A7R9MJB1"/>
<reference evidence="2" key="1">
    <citation type="submission" date="2020-11" db="EMBL/GenBank/DDBJ databases">
        <authorList>
            <person name="Tran Van P."/>
        </authorList>
    </citation>
    <scope>NUCLEOTIDE SEQUENCE</scope>
</reference>
<keyword evidence="3" id="KW-1185">Reference proteome</keyword>
<dbReference type="OrthoDB" id="10252740at2759"/>
<name>A0A7R9MJB1_9ACAR</name>
<evidence type="ECO:0000313" key="3">
    <source>
        <dbReference type="Proteomes" id="UP000728032"/>
    </source>
</evidence>
<proteinExistence type="predicted"/>
<evidence type="ECO:0000313" key="2">
    <source>
        <dbReference type="EMBL" id="CAD7661302.1"/>
    </source>
</evidence>
<protein>
    <submittedName>
        <fullName evidence="2">Uncharacterized protein</fullName>
    </submittedName>
</protein>
<accession>A0A7R9MJB1</accession>
<dbReference type="Proteomes" id="UP000728032">
    <property type="component" value="Unassembled WGS sequence"/>
</dbReference>
<feature type="non-terminal residue" evidence="2">
    <location>
        <position position="1"/>
    </location>
</feature>
<dbReference type="EMBL" id="CAJPVJ010023183">
    <property type="protein sequence ID" value="CAG2178438.1"/>
    <property type="molecule type" value="Genomic_DNA"/>
</dbReference>
<dbReference type="EMBL" id="OC938008">
    <property type="protein sequence ID" value="CAD7661302.1"/>
    <property type="molecule type" value="Genomic_DNA"/>
</dbReference>
<gene>
    <name evidence="2" type="ORF">ONB1V03_LOCUS17863</name>
</gene>
<organism evidence="2">
    <name type="scientific">Oppiella nova</name>
    <dbReference type="NCBI Taxonomy" id="334625"/>
    <lineage>
        <taxon>Eukaryota</taxon>
        <taxon>Metazoa</taxon>
        <taxon>Ecdysozoa</taxon>
        <taxon>Arthropoda</taxon>
        <taxon>Chelicerata</taxon>
        <taxon>Arachnida</taxon>
        <taxon>Acari</taxon>
        <taxon>Acariformes</taxon>
        <taxon>Sarcoptiformes</taxon>
        <taxon>Oribatida</taxon>
        <taxon>Brachypylina</taxon>
        <taxon>Oppioidea</taxon>
        <taxon>Oppiidae</taxon>
        <taxon>Oppiella</taxon>
    </lineage>
</organism>